<sequence length="181" mass="20200">MLAGTSYRGALEERFKDVLKAAEKANDKVILFIDEMHTCIGAGRFSGSSMDAANMLKPALARGRIRCIGATTFDEHRKYIEKDAAFERRFQMVQVEEPGTQATVAILRGLRARYQKHHGLKIQRAALVAAVELADRYITGRQFPDKAIEHIKDAMQPAILEAFPRARLLAIRSASSIVFDP</sequence>
<dbReference type="PROSITE" id="PS00870">
    <property type="entry name" value="CLPAB_1"/>
    <property type="match status" value="1"/>
</dbReference>
<reference evidence="6 7" key="1">
    <citation type="submission" date="2017-09" db="EMBL/GenBank/DDBJ databases">
        <authorList>
            <consortium name="International Durum Wheat Genome Sequencing Consortium (IDWGSC)"/>
            <person name="Milanesi L."/>
        </authorList>
    </citation>
    <scope>NUCLEOTIDE SEQUENCE [LARGE SCALE GENOMIC DNA]</scope>
    <source>
        <strain evidence="7">cv. Svevo</strain>
    </source>
</reference>
<accession>A0A9R1S983</accession>
<evidence type="ECO:0000313" key="6">
    <source>
        <dbReference type="EMBL" id="VAH84373.1"/>
    </source>
</evidence>
<evidence type="ECO:0000259" key="4">
    <source>
        <dbReference type="Pfam" id="PF00004"/>
    </source>
</evidence>
<protein>
    <submittedName>
        <fullName evidence="6">Uncharacterized protein</fullName>
    </submittedName>
</protein>
<dbReference type="EMBL" id="LT934116">
    <property type="protein sequence ID" value="VAH84373.1"/>
    <property type="molecule type" value="Genomic_DNA"/>
</dbReference>
<dbReference type="InterPro" id="IPR003959">
    <property type="entry name" value="ATPase_AAA_core"/>
</dbReference>
<keyword evidence="3" id="KW-0143">Chaperone</keyword>
<gene>
    <name evidence="6" type="ORF">TRITD_3Bv1G248370</name>
</gene>
<name>A0A9R1S983_TRITD</name>
<dbReference type="InterPro" id="IPR041546">
    <property type="entry name" value="ClpA/ClpB_AAA_lid"/>
</dbReference>
<dbReference type="GO" id="GO:0034605">
    <property type="term" value="P:cellular response to heat"/>
    <property type="evidence" value="ECO:0007669"/>
    <property type="project" value="TreeGrafter"/>
</dbReference>
<dbReference type="GO" id="GO:0005737">
    <property type="term" value="C:cytoplasm"/>
    <property type="evidence" value="ECO:0007669"/>
    <property type="project" value="TreeGrafter"/>
</dbReference>
<evidence type="ECO:0000313" key="7">
    <source>
        <dbReference type="Proteomes" id="UP000324705"/>
    </source>
</evidence>
<dbReference type="GO" id="GO:0005524">
    <property type="term" value="F:ATP binding"/>
    <property type="evidence" value="ECO:0007669"/>
    <property type="project" value="UniProtKB-KW"/>
</dbReference>
<evidence type="ECO:0000256" key="1">
    <source>
        <dbReference type="ARBA" id="ARBA00022741"/>
    </source>
</evidence>
<dbReference type="PANTHER" id="PTHR11638">
    <property type="entry name" value="ATP-DEPENDENT CLP PROTEASE"/>
    <property type="match status" value="1"/>
</dbReference>
<evidence type="ECO:0000256" key="3">
    <source>
        <dbReference type="ARBA" id="ARBA00023186"/>
    </source>
</evidence>
<dbReference type="AlphaFoldDB" id="A0A9R1S983"/>
<dbReference type="Pfam" id="PF17871">
    <property type="entry name" value="AAA_lid_9"/>
    <property type="match status" value="1"/>
</dbReference>
<dbReference type="Pfam" id="PF00004">
    <property type="entry name" value="AAA"/>
    <property type="match status" value="1"/>
</dbReference>
<dbReference type="InterPro" id="IPR018368">
    <property type="entry name" value="ClpA/B_CS1"/>
</dbReference>
<dbReference type="InterPro" id="IPR027417">
    <property type="entry name" value="P-loop_NTPase"/>
</dbReference>
<dbReference type="OMA" id="EMHTCIG"/>
<keyword evidence="1" id="KW-0547">Nucleotide-binding</keyword>
<keyword evidence="2" id="KW-0067">ATP-binding</keyword>
<keyword evidence="7" id="KW-1185">Reference proteome</keyword>
<evidence type="ECO:0000256" key="2">
    <source>
        <dbReference type="ARBA" id="ARBA00022840"/>
    </source>
</evidence>
<dbReference type="PANTHER" id="PTHR11638:SF174">
    <property type="entry name" value="AAA+ ATPASE DOMAIN-CONTAINING PROTEIN"/>
    <property type="match status" value="1"/>
</dbReference>
<feature type="domain" description="ATPase AAA-type core" evidence="4">
    <location>
        <begin position="6"/>
        <end position="73"/>
    </location>
</feature>
<dbReference type="Gramene" id="TRITD3Bv1G248370.1">
    <property type="protein sequence ID" value="TRITD3Bv1G248370.1"/>
    <property type="gene ID" value="TRITD3Bv1G248370"/>
</dbReference>
<dbReference type="GO" id="GO:0016887">
    <property type="term" value="F:ATP hydrolysis activity"/>
    <property type="evidence" value="ECO:0007669"/>
    <property type="project" value="InterPro"/>
</dbReference>
<evidence type="ECO:0000259" key="5">
    <source>
        <dbReference type="Pfam" id="PF17871"/>
    </source>
</evidence>
<dbReference type="Proteomes" id="UP000324705">
    <property type="component" value="Chromosome 3B"/>
</dbReference>
<dbReference type="SUPFAM" id="SSF52540">
    <property type="entry name" value="P-loop containing nucleoside triphosphate hydrolases"/>
    <property type="match status" value="1"/>
</dbReference>
<dbReference type="Gene3D" id="3.40.50.300">
    <property type="entry name" value="P-loop containing nucleotide triphosphate hydrolases"/>
    <property type="match status" value="2"/>
</dbReference>
<feature type="domain" description="ClpA/ClpB AAA lid" evidence="5">
    <location>
        <begin position="101"/>
        <end position="154"/>
    </location>
</feature>
<organism evidence="6 7">
    <name type="scientific">Triticum turgidum subsp. durum</name>
    <name type="common">Durum wheat</name>
    <name type="synonym">Triticum durum</name>
    <dbReference type="NCBI Taxonomy" id="4567"/>
    <lineage>
        <taxon>Eukaryota</taxon>
        <taxon>Viridiplantae</taxon>
        <taxon>Streptophyta</taxon>
        <taxon>Embryophyta</taxon>
        <taxon>Tracheophyta</taxon>
        <taxon>Spermatophyta</taxon>
        <taxon>Magnoliopsida</taxon>
        <taxon>Liliopsida</taxon>
        <taxon>Poales</taxon>
        <taxon>Poaceae</taxon>
        <taxon>BOP clade</taxon>
        <taxon>Pooideae</taxon>
        <taxon>Triticodae</taxon>
        <taxon>Triticeae</taxon>
        <taxon>Triticinae</taxon>
        <taxon>Triticum</taxon>
    </lineage>
</organism>
<proteinExistence type="predicted"/>
<dbReference type="InterPro" id="IPR050130">
    <property type="entry name" value="ClpA_ClpB"/>
</dbReference>